<dbReference type="EMBL" id="WTYG01000002">
    <property type="protein sequence ID" value="MXP35217.1"/>
    <property type="molecule type" value="Genomic_DNA"/>
</dbReference>
<evidence type="ECO:0000313" key="4">
    <source>
        <dbReference type="EMBL" id="MDQ0565779.1"/>
    </source>
</evidence>
<keyword evidence="2" id="KW-1133">Transmembrane helix</keyword>
<dbReference type="RefSeq" id="WP_160766498.1">
    <property type="nucleotide sequence ID" value="NZ_JAUSWK010000001.1"/>
</dbReference>
<reference evidence="4 7" key="2">
    <citation type="submission" date="2023-07" db="EMBL/GenBank/DDBJ databases">
        <title>Genomic Encyclopedia of Type Strains, Phase IV (KMG-IV): sequencing the most valuable type-strain genomes for metagenomic binning, comparative biology and taxonomic classification.</title>
        <authorList>
            <person name="Goeker M."/>
        </authorList>
    </citation>
    <scope>NUCLEOTIDE SEQUENCE [LARGE SCALE GENOMIC DNA]</scope>
    <source>
        <strain evidence="4 7">DSM 14432</strain>
    </source>
</reference>
<evidence type="ECO:0000313" key="6">
    <source>
        <dbReference type="Proteomes" id="UP000439914"/>
    </source>
</evidence>
<name>A0A6I4UBP5_9SPHN</name>
<proteinExistence type="predicted"/>
<feature type="region of interest" description="Disordered" evidence="1">
    <location>
        <begin position="350"/>
        <end position="373"/>
    </location>
</feature>
<keyword evidence="3" id="KW-0732">Signal</keyword>
<feature type="compositionally biased region" description="Low complexity" evidence="1">
    <location>
        <begin position="60"/>
        <end position="72"/>
    </location>
</feature>
<protein>
    <recommendedName>
        <fullName evidence="8">LPXTG cell wall anchor domain-containing protein</fullName>
    </recommendedName>
</protein>
<evidence type="ECO:0000256" key="1">
    <source>
        <dbReference type="SAM" id="MobiDB-lite"/>
    </source>
</evidence>
<feature type="compositionally biased region" description="Pro residues" evidence="1">
    <location>
        <begin position="102"/>
        <end position="114"/>
    </location>
</feature>
<dbReference type="GeneID" id="93686137"/>
<dbReference type="AlphaFoldDB" id="A0A6I4UBP5"/>
<dbReference type="Proteomes" id="UP001238601">
    <property type="component" value="Unassembled WGS sequence"/>
</dbReference>
<dbReference type="Proteomes" id="UP000439914">
    <property type="component" value="Unassembled WGS sequence"/>
</dbReference>
<dbReference type="EMBL" id="JAUSWK010000001">
    <property type="protein sequence ID" value="MDQ0565779.1"/>
    <property type="molecule type" value="Genomic_DNA"/>
</dbReference>
<feature type="compositionally biased region" description="Low complexity" evidence="1">
    <location>
        <begin position="115"/>
        <end position="126"/>
    </location>
</feature>
<feature type="region of interest" description="Disordered" evidence="1">
    <location>
        <begin position="30"/>
        <end position="49"/>
    </location>
</feature>
<keyword evidence="2" id="KW-0472">Membrane</keyword>
<keyword evidence="7" id="KW-1185">Reference proteome</keyword>
<evidence type="ECO:0000313" key="7">
    <source>
        <dbReference type="Proteomes" id="UP001238601"/>
    </source>
</evidence>
<evidence type="ECO:0008006" key="8">
    <source>
        <dbReference type="Google" id="ProtNLM"/>
    </source>
</evidence>
<feature type="compositionally biased region" description="Low complexity" evidence="1">
    <location>
        <begin position="141"/>
        <end position="150"/>
    </location>
</feature>
<keyword evidence="2" id="KW-0812">Transmembrane</keyword>
<feature type="signal peptide" evidence="3">
    <location>
        <begin position="1"/>
        <end position="22"/>
    </location>
</feature>
<feature type="region of interest" description="Disordered" evidence="1">
    <location>
        <begin position="60"/>
        <end position="157"/>
    </location>
</feature>
<gene>
    <name evidence="5" type="ORF">GRI55_05465</name>
    <name evidence="4" type="ORF">QOZ97_001289</name>
</gene>
<evidence type="ECO:0000313" key="5">
    <source>
        <dbReference type="EMBL" id="MXP35217.1"/>
    </source>
</evidence>
<reference evidence="5 6" key="1">
    <citation type="submission" date="2019-12" db="EMBL/GenBank/DDBJ databases">
        <title>Genomic-based taxomic classification of the family Erythrobacteraceae.</title>
        <authorList>
            <person name="Xu L."/>
        </authorList>
    </citation>
    <scope>NUCLEOTIDE SEQUENCE [LARGE SCALE GENOMIC DNA]</scope>
    <source>
        <strain evidence="5 6">CGMCC 1.8703</strain>
    </source>
</reference>
<comment type="caution">
    <text evidence="5">The sequence shown here is derived from an EMBL/GenBank/DDBJ whole genome shotgun (WGS) entry which is preliminary data.</text>
</comment>
<evidence type="ECO:0000256" key="2">
    <source>
        <dbReference type="SAM" id="Phobius"/>
    </source>
</evidence>
<organism evidence="5 6">
    <name type="scientific">Qipengyuania citrea</name>
    <dbReference type="NCBI Taxonomy" id="225971"/>
    <lineage>
        <taxon>Bacteria</taxon>
        <taxon>Pseudomonadati</taxon>
        <taxon>Pseudomonadota</taxon>
        <taxon>Alphaproteobacteria</taxon>
        <taxon>Sphingomonadales</taxon>
        <taxon>Erythrobacteraceae</taxon>
        <taxon>Qipengyuania</taxon>
    </lineage>
</organism>
<feature type="chain" id="PRO_5026236945" description="LPXTG cell wall anchor domain-containing protein" evidence="3">
    <location>
        <begin position="23"/>
        <end position="373"/>
    </location>
</feature>
<accession>A0A6I4UBP5</accession>
<evidence type="ECO:0000256" key="3">
    <source>
        <dbReference type="SAM" id="SignalP"/>
    </source>
</evidence>
<feature type="transmembrane region" description="Helical" evidence="2">
    <location>
        <begin position="166"/>
        <end position="189"/>
    </location>
</feature>
<feature type="compositionally biased region" description="Pro residues" evidence="1">
    <location>
        <begin position="73"/>
        <end position="85"/>
    </location>
</feature>
<sequence length="373" mass="38607">MAFVTRIPLIALAAALPAVAQAQSVNDFTLEPAPTPSATPQVQGPADTRSGVEIRPRVLATPTQAPTASPTAAPSPAPMLSPAPGPSGDRAPRAPVTQPSPRATPLPAVTPPALDPGEAAAMSSAPEEPPSVQDPASDTRAASSVAEPAVPAAPLPAPAANEEAGWTPWLSLAGGAVLLALLGAGFAAWRRRRRRHVPEIQRPVVRSAPPAGPAALGDALRLHVEPDKIIRSAAFVTLKYRLTLTNRSETPLGAIGVGLDLVSAHAQAPMDQQVATAETALEERHAVPRLAPGQSITLDGQVQLALAQAQVIRQGRHPLLVPLLRMRISARGGDALLRTFVVGQTAPGSSRVQPIRLDEGPRSYSPVAQRELA</sequence>